<keyword evidence="8" id="KW-0677">Repeat</keyword>
<keyword evidence="4" id="KW-0964">Secreted</keyword>
<feature type="region of interest" description="Disordered" evidence="17">
    <location>
        <begin position="448"/>
        <end position="498"/>
    </location>
</feature>
<evidence type="ECO:0000256" key="8">
    <source>
        <dbReference type="ARBA" id="ARBA00022737"/>
    </source>
</evidence>
<name>A0A7K6J8V2_9CORV</name>
<dbReference type="Pfam" id="PF01390">
    <property type="entry name" value="SEA"/>
    <property type="match status" value="2"/>
</dbReference>
<evidence type="ECO:0000256" key="2">
    <source>
        <dbReference type="ARBA" id="ARBA00004504"/>
    </source>
</evidence>
<evidence type="ECO:0000256" key="3">
    <source>
        <dbReference type="ARBA" id="ARBA00004593"/>
    </source>
</evidence>
<evidence type="ECO:0000313" key="20">
    <source>
        <dbReference type="Proteomes" id="UP000574967"/>
    </source>
</evidence>
<dbReference type="PROSITE" id="PS50024">
    <property type="entry name" value="SEA"/>
    <property type="match status" value="2"/>
</dbReference>
<dbReference type="Gene3D" id="3.30.70.960">
    <property type="entry name" value="SEA domain"/>
    <property type="match status" value="2"/>
</dbReference>
<feature type="compositionally biased region" description="Basic and acidic residues" evidence="17">
    <location>
        <begin position="145"/>
        <end position="160"/>
    </location>
</feature>
<evidence type="ECO:0000256" key="1">
    <source>
        <dbReference type="ARBA" id="ARBA00004437"/>
    </source>
</evidence>
<evidence type="ECO:0000256" key="12">
    <source>
        <dbReference type="ARBA" id="ARBA00023273"/>
    </source>
</evidence>
<keyword evidence="9" id="KW-0730">Sialic acid</keyword>
<evidence type="ECO:0000256" key="17">
    <source>
        <dbReference type="SAM" id="MobiDB-lite"/>
    </source>
</evidence>
<evidence type="ECO:0000256" key="4">
    <source>
        <dbReference type="ARBA" id="ARBA00022525"/>
    </source>
</evidence>
<keyword evidence="13" id="KW-0373">Hyaluronic acid</keyword>
<dbReference type="InterPro" id="IPR036364">
    <property type="entry name" value="SEA_dom_sf"/>
</dbReference>
<dbReference type="Proteomes" id="UP000574967">
    <property type="component" value="Unassembled WGS sequence"/>
</dbReference>
<feature type="compositionally biased region" description="Polar residues" evidence="17">
    <location>
        <begin position="162"/>
        <end position="176"/>
    </location>
</feature>
<dbReference type="SUPFAM" id="SSF82671">
    <property type="entry name" value="SEA domain"/>
    <property type="match status" value="2"/>
</dbReference>
<feature type="region of interest" description="Disordered" evidence="17">
    <location>
        <begin position="145"/>
        <end position="176"/>
    </location>
</feature>
<reference evidence="19 20" key="1">
    <citation type="submission" date="2019-09" db="EMBL/GenBank/DDBJ databases">
        <title>Bird 10,000 Genomes (B10K) Project - Family phase.</title>
        <authorList>
            <person name="Zhang G."/>
        </authorList>
    </citation>
    <scope>NUCLEOTIDE SEQUENCE [LARGE SCALE GENOMIC DNA]</scope>
    <source>
        <strain evidence="19">B10K-DU-029-43</strain>
        <tissue evidence="19">Heart</tissue>
    </source>
</reference>
<evidence type="ECO:0000256" key="5">
    <source>
        <dbReference type="ARBA" id="ARBA00022530"/>
    </source>
</evidence>
<dbReference type="InterPro" id="IPR039861">
    <property type="entry name" value="IMPG"/>
</dbReference>
<proteinExistence type="predicted"/>
<dbReference type="GO" id="GO:0001917">
    <property type="term" value="C:photoreceptor inner segment"/>
    <property type="evidence" value="ECO:0007669"/>
    <property type="project" value="UniProtKB-SubCell"/>
</dbReference>
<dbReference type="InterPro" id="IPR000082">
    <property type="entry name" value="SEA_dom"/>
</dbReference>
<keyword evidence="5" id="KW-0272">Extracellular matrix</keyword>
<evidence type="ECO:0000256" key="14">
    <source>
        <dbReference type="ARBA" id="ARBA00040753"/>
    </source>
</evidence>
<gene>
    <name evidence="19" type="primary">Impg1</name>
    <name evidence="19" type="ORF">MACNIG_R03876</name>
</gene>
<dbReference type="AlphaFoldDB" id="A0A7K6J8V2"/>
<evidence type="ECO:0000256" key="15">
    <source>
        <dbReference type="ARBA" id="ARBA00042018"/>
    </source>
</evidence>
<accession>A0A7K6J8V2</accession>
<feature type="non-terminal residue" evidence="19">
    <location>
        <position position="879"/>
    </location>
</feature>
<keyword evidence="20" id="KW-1185">Reference proteome</keyword>
<comment type="function">
    <text evidence="16">Chondroitin sulfate-, heparin- and hyaluronan-binding protein. May serve to form a basic macromolecular scaffold comprising the insoluble interphotoreceptor matrix.</text>
</comment>
<evidence type="ECO:0000313" key="19">
    <source>
        <dbReference type="EMBL" id="NWV96042.1"/>
    </source>
</evidence>
<protein>
    <recommendedName>
        <fullName evidence="14">Interphotoreceptor matrix proteoglycan 1</fullName>
    </recommendedName>
    <alternativeName>
        <fullName evidence="15">Sialoprotein associated with cones and rods</fullName>
    </alternativeName>
</protein>
<evidence type="ECO:0000256" key="16">
    <source>
        <dbReference type="ARBA" id="ARBA00045407"/>
    </source>
</evidence>
<sequence>EIPNKINSAEAKHLAVTSGSDKTERTTKRSRISTIRRIFDMAKHRTKRSSFFSTGVKVCPQESVKQILASHQAYYRLRVCQEAVWEAFRIFLDRIPDTSEYQNWVTACQRETFCIFDIGKNFSNSQEHLEIIQRRVKHRTFQERKDEISAEKTGGKKVEDISSISTGSPRTTLSPNGTLLNEIFNDTKTPVKELGTNAVPELPVEQMVEFSVTLTDQEFTPELSDPNSSKYQQLAAKFQLQMKKIFEKLPGFKEIRVLGFKSSSTVARYVVNFERDGSETKGTADDVSTIGSNKVESEKIPISPIEEGEVSAAKLTVTDLQQLVATALHEDQSLPLDLGTLQFTDETIISPSDFDNDIQGVVTVSLAGPDLVGALLKLFQEELPLGFPSPPTVDQRGDVFGGEFTTESPALSEEISIPEEFNNFITSEPDFPTKPSREPYQDRYPHTQITATDHPSFTVPFSALGSTSSPPKSEDSYLPPPADDSAGKDLPTGGYESPVELATAGSFATPDLHAGEAESEAEEKQELTGIAEPPFKEVDQDSLSGQAVKIMEEPESSGDDIFVTASTYDTLPVFTGPSDVSTVQHGAVIIDVLPSIAPLPAATSPSYSPSEIIEQSLELPDSSAPAPEGVPADGTGLGVQDIAAELDHVGATSTAGLYEGEQGSGFISVLTTEPAETTPAPVLKYVTTSSMTTAAKGKELVVFFSLRVTNMHFSDDLFNRSSTEYKALEQQFKKLLLPYLQSNLTGFKHLEILNFRNGSVIVNSKMKFARTVPYNITEAVHCVLEDFCDAAAQHLNLEIDSYSLDIEPADQADPCKFMACDKFSECVMNEWTKEADCLCKPGYASQDGLPCRSLCELEPHLCVNGGKCELVPGRGAVCR</sequence>
<feature type="domain" description="SEA" evidence="18">
    <location>
        <begin position="698"/>
        <end position="811"/>
    </location>
</feature>
<evidence type="ECO:0000256" key="10">
    <source>
        <dbReference type="ARBA" id="ARBA00023170"/>
    </source>
</evidence>
<dbReference type="SMART" id="SM00200">
    <property type="entry name" value="SEA"/>
    <property type="match status" value="2"/>
</dbReference>
<dbReference type="GO" id="GO:0007601">
    <property type="term" value="P:visual perception"/>
    <property type="evidence" value="ECO:0007669"/>
    <property type="project" value="InterPro"/>
</dbReference>
<evidence type="ECO:0000256" key="13">
    <source>
        <dbReference type="ARBA" id="ARBA00023290"/>
    </source>
</evidence>
<dbReference type="GO" id="GO:0008201">
    <property type="term" value="F:heparin binding"/>
    <property type="evidence" value="ECO:0007669"/>
    <property type="project" value="UniProtKB-KW"/>
</dbReference>
<keyword evidence="10" id="KW-0675">Receptor</keyword>
<keyword evidence="11" id="KW-0325">Glycoprotein</keyword>
<evidence type="ECO:0000256" key="11">
    <source>
        <dbReference type="ARBA" id="ARBA00023180"/>
    </source>
</evidence>
<dbReference type="GO" id="GO:0001750">
    <property type="term" value="C:photoreceptor outer segment"/>
    <property type="evidence" value="ECO:0007669"/>
    <property type="project" value="UniProtKB-SubCell"/>
</dbReference>
<evidence type="ECO:0000256" key="7">
    <source>
        <dbReference type="ARBA" id="ARBA00022729"/>
    </source>
</evidence>
<comment type="subcellular location">
    <subcellularLocation>
        <location evidence="2">Cell projection</location>
        <location evidence="2">Cilium</location>
        <location evidence="2">Photoreceptor outer segment</location>
    </subcellularLocation>
    <subcellularLocation>
        <location evidence="1">Photoreceptor inner segment</location>
    </subcellularLocation>
    <subcellularLocation>
        <location evidence="3">Secreted</location>
        <location evidence="3">Extracellular space</location>
        <location evidence="3">Extracellular matrix</location>
        <location evidence="3">Interphotoreceptor matrix</location>
    </subcellularLocation>
</comment>
<organism evidence="19 20">
    <name type="scientific">Machaerirhynchus nigripectus</name>
    <dbReference type="NCBI Taxonomy" id="1160894"/>
    <lineage>
        <taxon>Eukaryota</taxon>
        <taxon>Metazoa</taxon>
        <taxon>Chordata</taxon>
        <taxon>Craniata</taxon>
        <taxon>Vertebrata</taxon>
        <taxon>Euteleostomi</taxon>
        <taxon>Archelosauria</taxon>
        <taxon>Archosauria</taxon>
        <taxon>Dinosauria</taxon>
        <taxon>Saurischia</taxon>
        <taxon>Theropoda</taxon>
        <taxon>Coelurosauria</taxon>
        <taxon>Aves</taxon>
        <taxon>Neognathae</taxon>
        <taxon>Neoaves</taxon>
        <taxon>Telluraves</taxon>
        <taxon>Australaves</taxon>
        <taxon>Passeriformes</taxon>
        <taxon>Corvoidea</taxon>
        <taxon>Dicruridae</taxon>
        <taxon>Machaerirhynchus</taxon>
    </lineage>
</organism>
<evidence type="ECO:0000256" key="6">
    <source>
        <dbReference type="ARBA" id="ARBA00022674"/>
    </source>
</evidence>
<feature type="domain" description="SEA" evidence="18">
    <location>
        <begin position="204"/>
        <end position="322"/>
    </location>
</feature>
<keyword evidence="7" id="KW-0732">Signal</keyword>
<feature type="non-terminal residue" evidence="19">
    <location>
        <position position="1"/>
    </location>
</feature>
<keyword evidence="6" id="KW-0358">Heparin-binding</keyword>
<dbReference type="EMBL" id="VZRQ01007372">
    <property type="protein sequence ID" value="NWV96042.1"/>
    <property type="molecule type" value="Genomic_DNA"/>
</dbReference>
<dbReference type="PANTHER" id="PTHR12199:SF3">
    <property type="entry name" value="INTERPHOTORECEPTOR MATRIX PROTEOGLYCAN 1"/>
    <property type="match status" value="1"/>
</dbReference>
<keyword evidence="12" id="KW-0966">Cell projection</keyword>
<evidence type="ECO:0000259" key="18">
    <source>
        <dbReference type="PROSITE" id="PS50024"/>
    </source>
</evidence>
<dbReference type="GO" id="GO:0033165">
    <property type="term" value="C:interphotoreceptor matrix"/>
    <property type="evidence" value="ECO:0007669"/>
    <property type="project" value="UniProtKB-SubCell"/>
</dbReference>
<dbReference type="GO" id="GO:0005540">
    <property type="term" value="F:hyaluronic acid binding"/>
    <property type="evidence" value="ECO:0007669"/>
    <property type="project" value="UniProtKB-KW"/>
</dbReference>
<dbReference type="PANTHER" id="PTHR12199">
    <property type="entry name" value="INTERPHOTORECEPTOR MATRIX PROTEOGLYCAN"/>
    <property type="match status" value="1"/>
</dbReference>
<evidence type="ECO:0000256" key="9">
    <source>
        <dbReference type="ARBA" id="ARBA00022981"/>
    </source>
</evidence>
<comment type="caution">
    <text evidence="19">The sequence shown here is derived from an EMBL/GenBank/DDBJ whole genome shotgun (WGS) entry which is preliminary data.</text>
</comment>